<evidence type="ECO:0000259" key="4">
    <source>
        <dbReference type="PROSITE" id="PS50977"/>
    </source>
</evidence>
<dbReference type="InterPro" id="IPR039532">
    <property type="entry name" value="TetR_C_Firmicutes"/>
</dbReference>
<sequence>MPKVDRRIIKSQEAIKKALIELMAEKGFDAVTIQDIADRADVSRGTVYLHYVDKYDLLDKLIEEHIHEMKRICETTAEMEYDEANLPWFEYIESHYQFFSTMMASKGARHFRTRFHEFLMEEFKDEVNVKEGKNQGLNEDVILQFIVSSYVGIVEWWITNGMPYPPEVMAQQIGILLEQNL</sequence>
<dbReference type="PRINTS" id="PR00455">
    <property type="entry name" value="HTHTETR"/>
</dbReference>
<dbReference type="InterPro" id="IPR009057">
    <property type="entry name" value="Homeodomain-like_sf"/>
</dbReference>
<keyword evidence="6" id="KW-1185">Reference proteome</keyword>
<proteinExistence type="predicted"/>
<dbReference type="Pfam" id="PF14278">
    <property type="entry name" value="TetR_C_8"/>
    <property type="match status" value="1"/>
</dbReference>
<dbReference type="Gene3D" id="1.10.357.10">
    <property type="entry name" value="Tetracycline Repressor, domain 2"/>
    <property type="match status" value="1"/>
</dbReference>
<keyword evidence="2 3" id="KW-0238">DNA-binding</keyword>
<dbReference type="Proteomes" id="UP000391919">
    <property type="component" value="Unassembled WGS sequence"/>
</dbReference>
<dbReference type="PANTHER" id="PTHR43479:SF7">
    <property type="entry name" value="TETR-FAMILY TRANSCRIPTIONAL REGULATOR"/>
    <property type="match status" value="1"/>
</dbReference>
<feature type="DNA-binding region" description="H-T-H motif" evidence="3">
    <location>
        <begin position="32"/>
        <end position="51"/>
    </location>
</feature>
<evidence type="ECO:0000313" key="5">
    <source>
        <dbReference type="EMBL" id="GER70086.1"/>
    </source>
</evidence>
<dbReference type="SUPFAM" id="SSF46689">
    <property type="entry name" value="Homeodomain-like"/>
    <property type="match status" value="1"/>
</dbReference>
<evidence type="ECO:0000256" key="1">
    <source>
        <dbReference type="ARBA" id="ARBA00022491"/>
    </source>
</evidence>
<dbReference type="RefSeq" id="WP_151705933.1">
    <property type="nucleotide sequence ID" value="NZ_BKZQ01000015.1"/>
</dbReference>
<organism evidence="5 6">
    <name type="scientific">Weizmannia acidilactici</name>
    <dbReference type="NCBI Taxonomy" id="2607726"/>
    <lineage>
        <taxon>Bacteria</taxon>
        <taxon>Bacillati</taxon>
        <taxon>Bacillota</taxon>
        <taxon>Bacilli</taxon>
        <taxon>Bacillales</taxon>
        <taxon>Bacillaceae</taxon>
        <taxon>Heyndrickxia</taxon>
    </lineage>
</organism>
<keyword evidence="1" id="KW-0678">Repressor</keyword>
<dbReference type="Pfam" id="PF00440">
    <property type="entry name" value="TetR_N"/>
    <property type="match status" value="1"/>
</dbReference>
<dbReference type="PROSITE" id="PS50977">
    <property type="entry name" value="HTH_TETR_2"/>
    <property type="match status" value="1"/>
</dbReference>
<accession>A0A5J4J547</accession>
<dbReference type="AlphaFoldDB" id="A0A5J4J547"/>
<evidence type="ECO:0000256" key="2">
    <source>
        <dbReference type="ARBA" id="ARBA00023125"/>
    </source>
</evidence>
<dbReference type="EMBL" id="BKZQ01000015">
    <property type="protein sequence ID" value="GER70086.1"/>
    <property type="molecule type" value="Genomic_DNA"/>
</dbReference>
<dbReference type="GO" id="GO:0003677">
    <property type="term" value="F:DNA binding"/>
    <property type="evidence" value="ECO:0007669"/>
    <property type="project" value="UniProtKB-UniRule"/>
</dbReference>
<gene>
    <name evidence="5" type="ORF">BpJC7_13890</name>
</gene>
<dbReference type="PANTHER" id="PTHR43479">
    <property type="entry name" value="ACREF/ENVCD OPERON REPRESSOR-RELATED"/>
    <property type="match status" value="1"/>
</dbReference>
<evidence type="ECO:0000313" key="6">
    <source>
        <dbReference type="Proteomes" id="UP000391919"/>
    </source>
</evidence>
<feature type="domain" description="HTH tetR-type" evidence="4">
    <location>
        <begin position="9"/>
        <end position="69"/>
    </location>
</feature>
<comment type="caution">
    <text evidence="5">The sequence shown here is derived from an EMBL/GenBank/DDBJ whole genome shotgun (WGS) entry which is preliminary data.</text>
</comment>
<dbReference type="InterPro" id="IPR001647">
    <property type="entry name" value="HTH_TetR"/>
</dbReference>
<dbReference type="InterPro" id="IPR050624">
    <property type="entry name" value="HTH-type_Tx_Regulator"/>
</dbReference>
<reference evidence="5 6" key="1">
    <citation type="submission" date="2019-09" db="EMBL/GenBank/DDBJ databases">
        <title>Draft genome sequence of Bacillus sp. JC-7.</title>
        <authorList>
            <person name="Tanaka N."/>
            <person name="Shiwa Y."/>
            <person name="Fujita N."/>
            <person name="Tanasupawat S."/>
        </authorList>
    </citation>
    <scope>NUCLEOTIDE SEQUENCE [LARGE SCALE GENOMIC DNA]</scope>
    <source>
        <strain evidence="5 6">JC-7</strain>
    </source>
</reference>
<name>A0A5J4J547_9BACI</name>
<protein>
    <submittedName>
        <fullName evidence="5">TetR family transcriptional regulator</fullName>
    </submittedName>
</protein>
<evidence type="ECO:0000256" key="3">
    <source>
        <dbReference type="PROSITE-ProRule" id="PRU00335"/>
    </source>
</evidence>